<proteinExistence type="predicted"/>
<evidence type="ECO:0000259" key="8">
    <source>
        <dbReference type="PROSITE" id="PS51101"/>
    </source>
</evidence>
<dbReference type="eggNOG" id="COG3444">
    <property type="taxonomic scope" value="Bacteria"/>
</dbReference>
<keyword evidence="3" id="KW-0963">Cytoplasm</keyword>
<dbReference type="Proteomes" id="UP000051576">
    <property type="component" value="Unassembled WGS sequence"/>
</dbReference>
<feature type="domain" description="PTS EIIB type-4" evidence="8">
    <location>
        <begin position="1"/>
        <end position="165"/>
    </location>
</feature>
<dbReference type="InterPro" id="IPR004720">
    <property type="entry name" value="PTS_IIB_sorbose-sp"/>
</dbReference>
<comment type="caution">
    <text evidence="9">The sequence shown here is derived from an EMBL/GenBank/DDBJ whole genome shotgun (WGS) entry which is preliminary data.</text>
</comment>
<comment type="subcellular location">
    <subcellularLocation>
        <location evidence="1">Cytoplasm</location>
    </subcellularLocation>
</comment>
<evidence type="ECO:0000313" key="9">
    <source>
        <dbReference type="EMBL" id="KRM85020.1"/>
    </source>
</evidence>
<keyword evidence="6" id="KW-0598">Phosphotransferase system</keyword>
<dbReference type="GO" id="GO:0016301">
    <property type="term" value="F:kinase activity"/>
    <property type="evidence" value="ECO:0007669"/>
    <property type="project" value="UniProtKB-KW"/>
</dbReference>
<protein>
    <submittedName>
        <fullName evidence="9">PTS system, IIB component</fullName>
    </submittedName>
</protein>
<dbReference type="Pfam" id="PF03830">
    <property type="entry name" value="PTSIIB_sorb"/>
    <property type="match status" value="1"/>
</dbReference>
<reference evidence="9 10" key="1">
    <citation type="journal article" date="2015" name="Genome Announc.">
        <title>Expanding the biotechnology potential of lactobacilli through comparative genomics of 213 strains and associated genera.</title>
        <authorList>
            <person name="Sun Z."/>
            <person name="Harris H.M."/>
            <person name="McCann A."/>
            <person name="Guo C."/>
            <person name="Argimon S."/>
            <person name="Zhang W."/>
            <person name="Yang X."/>
            <person name="Jeffery I.B."/>
            <person name="Cooney J.C."/>
            <person name="Kagawa T.F."/>
            <person name="Liu W."/>
            <person name="Song Y."/>
            <person name="Salvetti E."/>
            <person name="Wrobel A."/>
            <person name="Rasinkangas P."/>
            <person name="Parkhill J."/>
            <person name="Rea M.C."/>
            <person name="O'Sullivan O."/>
            <person name="Ritari J."/>
            <person name="Douillard F.P."/>
            <person name="Paul Ross R."/>
            <person name="Yang R."/>
            <person name="Briner A.E."/>
            <person name="Felis G.E."/>
            <person name="de Vos W.M."/>
            <person name="Barrangou R."/>
            <person name="Klaenhammer T.R."/>
            <person name="Caufield P.W."/>
            <person name="Cui Y."/>
            <person name="Zhang H."/>
            <person name="O'Toole P.W."/>
        </authorList>
    </citation>
    <scope>NUCLEOTIDE SEQUENCE [LARGE SCALE GENOMIC DNA]</scope>
    <source>
        <strain evidence="9 10">DSM 20605</strain>
    </source>
</reference>
<keyword evidence="7" id="KW-0418">Kinase</keyword>
<keyword evidence="10" id="KW-1185">Reference proteome</keyword>
<evidence type="ECO:0000256" key="4">
    <source>
        <dbReference type="ARBA" id="ARBA00022597"/>
    </source>
</evidence>
<dbReference type="RefSeq" id="WP_010580299.1">
    <property type="nucleotide sequence ID" value="NZ_AHYZ01000068.1"/>
</dbReference>
<evidence type="ECO:0000256" key="5">
    <source>
        <dbReference type="ARBA" id="ARBA00022679"/>
    </source>
</evidence>
<dbReference type="SUPFAM" id="SSF52728">
    <property type="entry name" value="PTS IIb component"/>
    <property type="match status" value="1"/>
</dbReference>
<accession>A0A0R2CAV5</accession>
<dbReference type="GO" id="GO:0005737">
    <property type="term" value="C:cytoplasm"/>
    <property type="evidence" value="ECO:0007669"/>
    <property type="project" value="UniProtKB-SubCell"/>
</dbReference>
<keyword evidence="5" id="KW-0808">Transferase</keyword>
<keyword evidence="4" id="KW-0762">Sugar transport</keyword>
<keyword evidence="2" id="KW-0813">Transport</keyword>
<dbReference type="STRING" id="1133569.FD21_GL001845"/>
<evidence type="ECO:0000256" key="2">
    <source>
        <dbReference type="ARBA" id="ARBA00022448"/>
    </source>
</evidence>
<evidence type="ECO:0000256" key="1">
    <source>
        <dbReference type="ARBA" id="ARBA00004496"/>
    </source>
</evidence>
<dbReference type="InterPro" id="IPR036667">
    <property type="entry name" value="PTS_IIB_sorbose-sp_sf"/>
</dbReference>
<evidence type="ECO:0000256" key="3">
    <source>
        <dbReference type="ARBA" id="ARBA00022490"/>
    </source>
</evidence>
<dbReference type="Gene3D" id="3.40.35.10">
    <property type="entry name" value="Phosphotransferase system, sorbose subfamily IIB component"/>
    <property type="match status" value="1"/>
</dbReference>
<dbReference type="OrthoDB" id="9788818at2"/>
<evidence type="ECO:0000256" key="6">
    <source>
        <dbReference type="ARBA" id="ARBA00022683"/>
    </source>
</evidence>
<sequence length="165" mass="18783">MPMDIRLFRIDSRLLHGQVTTNWAKVTKVNRILVVSDSAAHDRIRRTLLFQAAPPGIRVNVIPIFKMISIYRDPRFDFLQVLILVENPVDAMRLISGGIKVKKVNIGALSFDNDRMMVTDTIAVSKKDVMAFIWMHRLGIALDVRKVSGDSSKDLWKALQDKKLV</sequence>
<dbReference type="EMBL" id="AYYX01000066">
    <property type="protein sequence ID" value="KRM85020.1"/>
    <property type="molecule type" value="Genomic_DNA"/>
</dbReference>
<organism evidence="9 10">
    <name type="scientific">Liquorilactobacillus vini DSM 20605</name>
    <dbReference type="NCBI Taxonomy" id="1133569"/>
    <lineage>
        <taxon>Bacteria</taxon>
        <taxon>Bacillati</taxon>
        <taxon>Bacillota</taxon>
        <taxon>Bacilli</taxon>
        <taxon>Lactobacillales</taxon>
        <taxon>Lactobacillaceae</taxon>
        <taxon>Liquorilactobacillus</taxon>
    </lineage>
</organism>
<dbReference type="GO" id="GO:0008982">
    <property type="term" value="F:protein-N(PI)-phosphohistidine-sugar phosphotransferase activity"/>
    <property type="evidence" value="ECO:0007669"/>
    <property type="project" value="InterPro"/>
</dbReference>
<dbReference type="PROSITE" id="PS51101">
    <property type="entry name" value="PTS_EIIB_TYPE_4"/>
    <property type="match status" value="1"/>
</dbReference>
<dbReference type="GO" id="GO:0009401">
    <property type="term" value="P:phosphoenolpyruvate-dependent sugar phosphotransferase system"/>
    <property type="evidence" value="ECO:0007669"/>
    <property type="project" value="UniProtKB-KW"/>
</dbReference>
<dbReference type="AlphaFoldDB" id="A0A0R2CAV5"/>
<evidence type="ECO:0000256" key="7">
    <source>
        <dbReference type="ARBA" id="ARBA00022777"/>
    </source>
</evidence>
<dbReference type="PATRIC" id="fig|1133569.4.peg.1998"/>
<name>A0A0R2CAV5_9LACO</name>
<evidence type="ECO:0000313" key="10">
    <source>
        <dbReference type="Proteomes" id="UP000051576"/>
    </source>
</evidence>
<gene>
    <name evidence="9" type="ORF">FD21_GL001845</name>
</gene>